<evidence type="ECO:0000256" key="2">
    <source>
        <dbReference type="SAM" id="Phobius"/>
    </source>
</evidence>
<keyword evidence="2" id="KW-0472">Membrane</keyword>
<feature type="transmembrane region" description="Helical" evidence="2">
    <location>
        <begin position="31"/>
        <end position="54"/>
    </location>
</feature>
<feature type="compositionally biased region" description="Polar residues" evidence="1">
    <location>
        <begin position="1"/>
        <end position="11"/>
    </location>
</feature>
<dbReference type="Proteomes" id="UP000507470">
    <property type="component" value="Unassembled WGS sequence"/>
</dbReference>
<evidence type="ECO:0000256" key="1">
    <source>
        <dbReference type="SAM" id="MobiDB-lite"/>
    </source>
</evidence>
<proteinExistence type="predicted"/>
<evidence type="ECO:0000313" key="4">
    <source>
        <dbReference type="Proteomes" id="UP000507470"/>
    </source>
</evidence>
<feature type="compositionally biased region" description="Basic and acidic residues" evidence="1">
    <location>
        <begin position="12"/>
        <end position="21"/>
    </location>
</feature>
<dbReference type="EMBL" id="CACVKT020008737">
    <property type="protein sequence ID" value="CAC5417378.1"/>
    <property type="molecule type" value="Genomic_DNA"/>
</dbReference>
<evidence type="ECO:0000313" key="3">
    <source>
        <dbReference type="EMBL" id="CAC5417378.1"/>
    </source>
</evidence>
<keyword evidence="2" id="KW-0812">Transmembrane</keyword>
<sequence length="258" mass="28782">MTAPSETSEVQTPRKPDKKFNGSDLVDNDSFSTGGIAIGITVVIFCIVVAIVCYQSRCFCQNLRYIPSVISYLSGYNVSNLKIPDAVSVEQIEVNATFLKENSIPGNHAENVSQLKAQEESVNPEKIQFAERGSKTEFETCKTSDENDTDQSGSDDGRYLSSVINQADDDDDRYVSIVFLHFDIDRDNIFPGENIERKKELIVDSCLMKNGLIVADKDDEKINVESNEENDNTEIQTKENGVLMRKLITTESGQISKR</sequence>
<feature type="region of interest" description="Disordered" evidence="1">
    <location>
        <begin position="139"/>
        <end position="160"/>
    </location>
</feature>
<accession>A0A6J8EAX2</accession>
<name>A0A6J8EAX2_MYTCO</name>
<organism evidence="3 4">
    <name type="scientific">Mytilus coruscus</name>
    <name type="common">Sea mussel</name>
    <dbReference type="NCBI Taxonomy" id="42192"/>
    <lineage>
        <taxon>Eukaryota</taxon>
        <taxon>Metazoa</taxon>
        <taxon>Spiralia</taxon>
        <taxon>Lophotrochozoa</taxon>
        <taxon>Mollusca</taxon>
        <taxon>Bivalvia</taxon>
        <taxon>Autobranchia</taxon>
        <taxon>Pteriomorphia</taxon>
        <taxon>Mytilida</taxon>
        <taxon>Mytiloidea</taxon>
        <taxon>Mytilidae</taxon>
        <taxon>Mytilinae</taxon>
        <taxon>Mytilus</taxon>
    </lineage>
</organism>
<keyword evidence="2" id="KW-1133">Transmembrane helix</keyword>
<protein>
    <submittedName>
        <fullName evidence="3">Uncharacterized protein</fullName>
    </submittedName>
</protein>
<keyword evidence="4" id="KW-1185">Reference proteome</keyword>
<gene>
    <name evidence="3" type="ORF">MCOR_49884</name>
</gene>
<reference evidence="3 4" key="1">
    <citation type="submission" date="2020-06" db="EMBL/GenBank/DDBJ databases">
        <authorList>
            <person name="Li R."/>
            <person name="Bekaert M."/>
        </authorList>
    </citation>
    <scope>NUCLEOTIDE SEQUENCE [LARGE SCALE GENOMIC DNA]</scope>
    <source>
        <strain evidence="4">wild</strain>
    </source>
</reference>
<dbReference type="OrthoDB" id="10549892at2759"/>
<feature type="region of interest" description="Disordered" evidence="1">
    <location>
        <begin position="1"/>
        <end position="23"/>
    </location>
</feature>
<dbReference type="AlphaFoldDB" id="A0A6J8EAX2"/>